<evidence type="ECO:0000256" key="1">
    <source>
        <dbReference type="SAM" id="MobiDB-lite"/>
    </source>
</evidence>
<dbReference type="Proteomes" id="UP000600918">
    <property type="component" value="Unassembled WGS sequence"/>
</dbReference>
<reference evidence="2" key="1">
    <citation type="journal article" date="2020" name="G3 (Bethesda)">
        <title>High-Quality Assemblies for Three Invasive Social Wasps from the &lt;i&gt;Vespula&lt;/i&gt; Genus.</title>
        <authorList>
            <person name="Harrop T.W.R."/>
            <person name="Guhlin J."/>
            <person name="McLaughlin G.M."/>
            <person name="Permina E."/>
            <person name="Stockwell P."/>
            <person name="Gilligan J."/>
            <person name="Le Lec M.F."/>
            <person name="Gruber M.A.M."/>
            <person name="Quinn O."/>
            <person name="Lovegrove M."/>
            <person name="Duncan E.J."/>
            <person name="Remnant E.J."/>
            <person name="Van Eeckhoven J."/>
            <person name="Graham B."/>
            <person name="Knapp R.A."/>
            <person name="Langford K.W."/>
            <person name="Kronenberg Z."/>
            <person name="Press M.O."/>
            <person name="Eacker S.M."/>
            <person name="Wilson-Rankin E.E."/>
            <person name="Purcell J."/>
            <person name="Lester P.J."/>
            <person name="Dearden P.K."/>
        </authorList>
    </citation>
    <scope>NUCLEOTIDE SEQUENCE</scope>
    <source>
        <strain evidence="2">Volc-1</strain>
    </source>
</reference>
<feature type="region of interest" description="Disordered" evidence="1">
    <location>
        <begin position="1"/>
        <end position="26"/>
    </location>
</feature>
<dbReference type="AlphaFoldDB" id="A0A834U5H0"/>
<comment type="caution">
    <text evidence="2">The sequence shown here is derived from an EMBL/GenBank/DDBJ whole genome shotgun (WGS) entry which is preliminary data.</text>
</comment>
<dbReference type="EMBL" id="JACSDY010000010">
    <property type="protein sequence ID" value="KAF7417240.1"/>
    <property type="molecule type" value="Genomic_DNA"/>
</dbReference>
<organism evidence="2 3">
    <name type="scientific">Vespula pensylvanica</name>
    <name type="common">Western yellow jacket</name>
    <name type="synonym">Wasp</name>
    <dbReference type="NCBI Taxonomy" id="30213"/>
    <lineage>
        <taxon>Eukaryota</taxon>
        <taxon>Metazoa</taxon>
        <taxon>Ecdysozoa</taxon>
        <taxon>Arthropoda</taxon>
        <taxon>Hexapoda</taxon>
        <taxon>Insecta</taxon>
        <taxon>Pterygota</taxon>
        <taxon>Neoptera</taxon>
        <taxon>Endopterygota</taxon>
        <taxon>Hymenoptera</taxon>
        <taxon>Apocrita</taxon>
        <taxon>Aculeata</taxon>
        <taxon>Vespoidea</taxon>
        <taxon>Vespidae</taxon>
        <taxon>Vespinae</taxon>
        <taxon>Vespula</taxon>
    </lineage>
</organism>
<evidence type="ECO:0000313" key="3">
    <source>
        <dbReference type="Proteomes" id="UP000600918"/>
    </source>
</evidence>
<sequence length="108" mass="12761">MAIRPKTTQARDQRVRPRQQERRRRCLSTKAVFRRDSRKLTSSFALRPGRCLRAQESSRMIRENEARTFLGHPGPISMPKSNRSMAALNSYDIRYRFSMRRTLSFQAD</sequence>
<feature type="compositionally biased region" description="Basic and acidic residues" evidence="1">
    <location>
        <begin position="9"/>
        <end position="20"/>
    </location>
</feature>
<evidence type="ECO:0000313" key="2">
    <source>
        <dbReference type="EMBL" id="KAF7417240.1"/>
    </source>
</evidence>
<gene>
    <name evidence="2" type="ORF">H0235_011771</name>
</gene>
<keyword evidence="3" id="KW-1185">Reference proteome</keyword>
<accession>A0A834U5H0</accession>
<protein>
    <submittedName>
        <fullName evidence="2">Uncharacterized protein</fullName>
    </submittedName>
</protein>
<name>A0A834U5H0_VESPE</name>
<proteinExistence type="predicted"/>